<dbReference type="InterPro" id="IPR018114">
    <property type="entry name" value="TRYPSIN_HIS"/>
</dbReference>
<evidence type="ECO:0000313" key="8">
    <source>
        <dbReference type="EMBL" id="KRT79650.1"/>
    </source>
</evidence>
<comment type="caution">
    <text evidence="8">The sequence shown here is derived from an EMBL/GenBank/DDBJ whole genome shotgun (WGS) entry which is preliminary data.</text>
</comment>
<evidence type="ECO:0000259" key="7">
    <source>
        <dbReference type="PROSITE" id="PS50240"/>
    </source>
</evidence>
<dbReference type="InterPro" id="IPR009003">
    <property type="entry name" value="Peptidase_S1_PA"/>
</dbReference>
<dbReference type="SUPFAM" id="SSF50494">
    <property type="entry name" value="Trypsin-like serine proteases"/>
    <property type="match status" value="1"/>
</dbReference>
<dbReference type="InterPro" id="IPR001254">
    <property type="entry name" value="Trypsin_dom"/>
</dbReference>
<dbReference type="InterPro" id="IPR001314">
    <property type="entry name" value="Peptidase_S1A"/>
</dbReference>
<dbReference type="GO" id="GO:0006508">
    <property type="term" value="P:proteolysis"/>
    <property type="evidence" value="ECO:0007669"/>
    <property type="project" value="InterPro"/>
</dbReference>
<keyword evidence="9" id="KW-1185">Reference proteome</keyword>
<comment type="similarity">
    <text evidence="4">Belongs to the peptidase S1 family. CLIP subfamily.</text>
</comment>
<accession>A0A0T6AX68</accession>
<comment type="subcellular location">
    <subcellularLocation>
        <location evidence="1">Secreted</location>
    </subcellularLocation>
</comment>
<dbReference type="CDD" id="cd00190">
    <property type="entry name" value="Tryp_SPc"/>
    <property type="match status" value="1"/>
</dbReference>
<dbReference type="PROSITE" id="PS00134">
    <property type="entry name" value="TRYPSIN_HIS"/>
    <property type="match status" value="1"/>
</dbReference>
<dbReference type="InterPro" id="IPR041515">
    <property type="entry name" value="PPAF-2-like_Clip"/>
</dbReference>
<dbReference type="Pfam" id="PF00089">
    <property type="entry name" value="Trypsin"/>
    <property type="match status" value="1"/>
</dbReference>
<evidence type="ECO:0000256" key="1">
    <source>
        <dbReference type="ARBA" id="ARBA00004613"/>
    </source>
</evidence>
<dbReference type="AlphaFoldDB" id="A0A0T6AX68"/>
<dbReference type="PRINTS" id="PR00722">
    <property type="entry name" value="CHYMOTRYPSIN"/>
</dbReference>
<sequence length="352" mass="39441">ILTQPITHADFDDLFGFAMYPDVSENCICVPYWQCKEDYSGLIEDGVGIMDIRLMKPVHNSITCTGDFDVCCQIECGRQNTGIISGILRSNSSHSNETIDKDRAYFGEFPWMLGILQSNVYKCGASLIHPQVAVTAAHCVSPSMKYVVRAGEWNWETKNEPLPHEDQFSKKVILHPKYRPETLKNDIALLILEKPFKLSENVGVICIPTEKALITSNKCIASGWGKSPLDPDRYQSVLKKVSLSIIPNHQCTQKLRRKALGPFFKLDKSFICTGGGIKKDTCRGDGGGPLVCPITEESNRYQQVGIVSWGVTCGIRESLGVYVNIALFSDWIDKQMTYFNFDTRIYKSGINF</sequence>
<dbReference type="Gene3D" id="2.40.10.10">
    <property type="entry name" value="Trypsin-like serine proteases"/>
    <property type="match status" value="2"/>
</dbReference>
<reference evidence="8 9" key="1">
    <citation type="submission" date="2015-09" db="EMBL/GenBank/DDBJ databases">
        <title>Draft genome of the scarab beetle Oryctes borbonicus.</title>
        <authorList>
            <person name="Meyer J.M."/>
            <person name="Markov G.V."/>
            <person name="Baskaran P."/>
            <person name="Herrmann M."/>
            <person name="Sommer R.J."/>
            <person name="Roedelsperger C."/>
        </authorList>
    </citation>
    <scope>NUCLEOTIDE SEQUENCE [LARGE SCALE GENOMIC DNA]</scope>
    <source>
        <strain evidence="8">OB123</strain>
        <tissue evidence="8">Whole animal</tissue>
    </source>
</reference>
<dbReference type="PANTHER" id="PTHR24256">
    <property type="entry name" value="TRYPTASE-RELATED"/>
    <property type="match status" value="1"/>
</dbReference>
<feature type="non-terminal residue" evidence="8">
    <location>
        <position position="1"/>
    </location>
</feature>
<dbReference type="EMBL" id="LJIG01022609">
    <property type="protein sequence ID" value="KRT79650.1"/>
    <property type="molecule type" value="Genomic_DNA"/>
</dbReference>
<dbReference type="SMART" id="SM00020">
    <property type="entry name" value="Tryp_SPc"/>
    <property type="match status" value="1"/>
</dbReference>
<dbReference type="Proteomes" id="UP000051574">
    <property type="component" value="Unassembled WGS sequence"/>
</dbReference>
<dbReference type="InterPro" id="IPR051487">
    <property type="entry name" value="Ser/Thr_Proteases_Immune/Dev"/>
</dbReference>
<dbReference type="GO" id="GO:0005576">
    <property type="term" value="C:extracellular region"/>
    <property type="evidence" value="ECO:0007669"/>
    <property type="project" value="UniProtKB-SubCell"/>
</dbReference>
<proteinExistence type="inferred from homology"/>
<dbReference type="InterPro" id="IPR043504">
    <property type="entry name" value="Peptidase_S1_PA_chymotrypsin"/>
</dbReference>
<keyword evidence="3" id="KW-1015">Disulfide bond</keyword>
<name>A0A0T6AX68_9SCAR</name>
<organism evidence="8 9">
    <name type="scientific">Oryctes borbonicus</name>
    <dbReference type="NCBI Taxonomy" id="1629725"/>
    <lineage>
        <taxon>Eukaryota</taxon>
        <taxon>Metazoa</taxon>
        <taxon>Ecdysozoa</taxon>
        <taxon>Arthropoda</taxon>
        <taxon>Hexapoda</taxon>
        <taxon>Insecta</taxon>
        <taxon>Pterygota</taxon>
        <taxon>Neoptera</taxon>
        <taxon>Endopterygota</taxon>
        <taxon>Coleoptera</taxon>
        <taxon>Polyphaga</taxon>
        <taxon>Scarabaeiformia</taxon>
        <taxon>Scarabaeidae</taxon>
        <taxon>Dynastinae</taxon>
        <taxon>Oryctes</taxon>
    </lineage>
</organism>
<dbReference type="PROSITE" id="PS50240">
    <property type="entry name" value="TRYPSIN_DOM"/>
    <property type="match status" value="1"/>
</dbReference>
<dbReference type="OrthoDB" id="6261922at2759"/>
<evidence type="ECO:0000313" key="9">
    <source>
        <dbReference type="Proteomes" id="UP000051574"/>
    </source>
</evidence>
<evidence type="ECO:0000256" key="2">
    <source>
        <dbReference type="ARBA" id="ARBA00022525"/>
    </source>
</evidence>
<dbReference type="Pfam" id="PF18322">
    <property type="entry name" value="CLIP_1"/>
    <property type="match status" value="1"/>
</dbReference>
<evidence type="ECO:0000256" key="3">
    <source>
        <dbReference type="ARBA" id="ARBA00023157"/>
    </source>
</evidence>
<dbReference type="GO" id="GO:0004252">
    <property type="term" value="F:serine-type endopeptidase activity"/>
    <property type="evidence" value="ECO:0007669"/>
    <property type="project" value="InterPro"/>
</dbReference>
<evidence type="ECO:0000256" key="5">
    <source>
        <dbReference type="ARBA" id="ARBA00068096"/>
    </source>
</evidence>
<dbReference type="FunFam" id="2.40.10.10:FF:000038">
    <property type="entry name" value="Serine protease"/>
    <property type="match status" value="1"/>
</dbReference>
<feature type="domain" description="Peptidase S1" evidence="7">
    <location>
        <begin position="83"/>
        <end position="337"/>
    </location>
</feature>
<protein>
    <recommendedName>
        <fullName evidence="5">Phenoloxidase-activating factor 2</fullName>
    </recommendedName>
    <alternativeName>
        <fullName evidence="6">Prophenoloxidase-activating factor II</fullName>
    </alternativeName>
</protein>
<evidence type="ECO:0000256" key="6">
    <source>
        <dbReference type="ARBA" id="ARBA00076468"/>
    </source>
</evidence>
<keyword evidence="2" id="KW-0964">Secreted</keyword>
<evidence type="ECO:0000256" key="4">
    <source>
        <dbReference type="ARBA" id="ARBA00024195"/>
    </source>
</evidence>
<gene>
    <name evidence="8" type="ORF">AMK59_8766</name>
</gene>